<dbReference type="Pfam" id="PF13557">
    <property type="entry name" value="Phenol_MetA_deg"/>
    <property type="match status" value="1"/>
</dbReference>
<proteinExistence type="predicted"/>
<evidence type="ECO:0008006" key="3">
    <source>
        <dbReference type="Google" id="ProtNLM"/>
    </source>
</evidence>
<sequence>MVRRSAIRPSVYQFRRDLARRGGHVTPPGPDLAKHLFGRCSERIGSLMTGQVLDCSWRWNRAKFRSIQWGKTMRYIPAILAMSLTPLVVSPAAAVESGFSLYLPGAAGDIVLAQSPEPGLQVAFTALYCSGEVDEVVAQGKLNFGVDLDLSLGILSASYTFDQEVFGGTYTVGAALPVGRADLDATLTSRLGNRSVSVNDDSFSIGDMAITPIQLNWSSGRFSYKLAETIFIPTGGYDKDDVVNVGLNRWGFDTTFAMTYFNEVTKTEFSIAPGLLFNLENDDTDYDSGDEFHVDFTVNQFLSDTLAVGLRGYYYRQISDDSGSGARLGGFRGKGAGIGPGFVWFPKFAGGQLSVLGKYIHDFETKNRFDGDLTTLTAAWKF</sequence>
<dbReference type="EMBL" id="VFSV01000015">
    <property type="protein sequence ID" value="TRD19805.1"/>
    <property type="molecule type" value="Genomic_DNA"/>
</dbReference>
<keyword evidence="2" id="KW-1185">Reference proteome</keyword>
<evidence type="ECO:0000313" key="2">
    <source>
        <dbReference type="Proteomes" id="UP000318590"/>
    </source>
</evidence>
<protein>
    <recommendedName>
        <fullName evidence="3">Transporter</fullName>
    </recommendedName>
</protein>
<dbReference type="InterPro" id="IPR025737">
    <property type="entry name" value="FApF"/>
</dbReference>
<dbReference type="Proteomes" id="UP000318590">
    <property type="component" value="Unassembled WGS sequence"/>
</dbReference>
<name>A0A547Q0B0_9RHOB</name>
<organism evidence="1 2">
    <name type="scientific">Palleronia caenipelagi</name>
    <dbReference type="NCBI Taxonomy" id="2489174"/>
    <lineage>
        <taxon>Bacteria</taxon>
        <taxon>Pseudomonadati</taxon>
        <taxon>Pseudomonadota</taxon>
        <taxon>Alphaproteobacteria</taxon>
        <taxon>Rhodobacterales</taxon>
        <taxon>Roseobacteraceae</taxon>
        <taxon>Palleronia</taxon>
    </lineage>
</organism>
<reference evidence="1 2" key="1">
    <citation type="submission" date="2019-06" db="EMBL/GenBank/DDBJ databases">
        <title>Paenimaribius caenipelagi gen. nov., sp. nov., isolated from a tidal flat.</title>
        <authorList>
            <person name="Yoon J.-H."/>
        </authorList>
    </citation>
    <scope>NUCLEOTIDE SEQUENCE [LARGE SCALE GENOMIC DNA]</scope>
    <source>
        <strain evidence="1 2">JBTF-M29</strain>
    </source>
</reference>
<gene>
    <name evidence="1" type="ORF">FEV53_10185</name>
</gene>
<dbReference type="OrthoDB" id="7372889at2"/>
<comment type="caution">
    <text evidence="1">The sequence shown here is derived from an EMBL/GenBank/DDBJ whole genome shotgun (WGS) entry which is preliminary data.</text>
</comment>
<dbReference type="AlphaFoldDB" id="A0A547Q0B0"/>
<accession>A0A547Q0B0</accession>
<evidence type="ECO:0000313" key="1">
    <source>
        <dbReference type="EMBL" id="TRD19805.1"/>
    </source>
</evidence>